<reference evidence="1" key="2">
    <citation type="submission" date="2023-06" db="EMBL/GenBank/DDBJ databases">
        <authorList>
            <person name="Zeman M."/>
            <person name="Kubasova T."/>
            <person name="Jahodarova E."/>
            <person name="Nykrynova M."/>
            <person name="Rychlik I."/>
        </authorList>
    </citation>
    <scope>NUCLEOTIDE SEQUENCE</scope>
    <source>
        <strain evidence="1">ET39</strain>
    </source>
</reference>
<dbReference type="Proteomes" id="UP001529340">
    <property type="component" value="Unassembled WGS sequence"/>
</dbReference>
<name>A0ABT7UDU3_9FIRM</name>
<keyword evidence="2" id="KW-1185">Reference proteome</keyword>
<dbReference type="PROSITE" id="PS51197">
    <property type="entry name" value="HTH_RRF2_2"/>
    <property type="match status" value="1"/>
</dbReference>
<dbReference type="PANTHER" id="PTHR33221:SF15">
    <property type="entry name" value="HTH-TYPE TRANSCRIPTIONAL REGULATOR YWGB-RELATED"/>
    <property type="match status" value="1"/>
</dbReference>
<comment type="caution">
    <text evidence="1">The sequence shown here is derived from an EMBL/GenBank/DDBJ whole genome shotgun (WGS) entry which is preliminary data.</text>
</comment>
<gene>
    <name evidence="1" type="ORF">QUV96_09135</name>
</gene>
<evidence type="ECO:0000313" key="2">
    <source>
        <dbReference type="Proteomes" id="UP001529340"/>
    </source>
</evidence>
<reference evidence="1" key="1">
    <citation type="submission" date="2023-06" db="EMBL/GenBank/DDBJ databases">
        <title>Identification and characterization of horizontal gene transfer across gut microbiota members of farm animals based on homology search.</title>
        <authorList>
            <person name="Schwarzerova J."/>
            <person name="Nykrynova M."/>
            <person name="Jureckova K."/>
            <person name="Cejkova D."/>
            <person name="Rychlik I."/>
        </authorList>
    </citation>
    <scope>NUCLEOTIDE SEQUENCE</scope>
    <source>
        <strain evidence="1">ET39</strain>
    </source>
</reference>
<dbReference type="InterPro" id="IPR000944">
    <property type="entry name" value="Tscrpt_reg_Rrf2"/>
</dbReference>
<dbReference type="PANTHER" id="PTHR33221">
    <property type="entry name" value="WINGED HELIX-TURN-HELIX TRANSCRIPTIONAL REGULATOR, RRF2 FAMILY"/>
    <property type="match status" value="1"/>
</dbReference>
<protein>
    <submittedName>
        <fullName evidence="1">Rrf2 family transcriptional regulator</fullName>
    </submittedName>
</protein>
<dbReference type="EMBL" id="JAUDCG010000045">
    <property type="protein sequence ID" value="MDM8157799.1"/>
    <property type="molecule type" value="Genomic_DNA"/>
</dbReference>
<organism evidence="1 2">
    <name type="scientific">Amedibacillus dolichus</name>
    <dbReference type="NCBI Taxonomy" id="31971"/>
    <lineage>
        <taxon>Bacteria</taxon>
        <taxon>Bacillati</taxon>
        <taxon>Bacillota</taxon>
        <taxon>Erysipelotrichia</taxon>
        <taxon>Erysipelotrichales</taxon>
        <taxon>Erysipelotrichaceae</taxon>
        <taxon>Amedibacillus</taxon>
    </lineage>
</organism>
<dbReference type="SUPFAM" id="SSF46785">
    <property type="entry name" value="Winged helix' DNA-binding domain"/>
    <property type="match status" value="1"/>
</dbReference>
<dbReference type="Pfam" id="PF02082">
    <property type="entry name" value="Rrf2"/>
    <property type="match status" value="1"/>
</dbReference>
<sequence length="132" mass="14964">MIELNLATDYTIRILIHLAQTNKAITATEVASAMKIPERQSAALLKNLCKRGVVEGHRGRNGGYMLKTDPQSISLLDIIQWTSSSVVINRCVQNKEECNRKMAEKCKVHKIFCELQLKWEKELKAVTLINLI</sequence>
<dbReference type="InterPro" id="IPR036390">
    <property type="entry name" value="WH_DNA-bd_sf"/>
</dbReference>
<dbReference type="NCBIfam" id="TIGR00738">
    <property type="entry name" value="rrf2_super"/>
    <property type="match status" value="1"/>
</dbReference>
<dbReference type="InterPro" id="IPR036388">
    <property type="entry name" value="WH-like_DNA-bd_sf"/>
</dbReference>
<proteinExistence type="predicted"/>
<accession>A0ABT7UDU3</accession>
<dbReference type="RefSeq" id="WP_289608242.1">
    <property type="nucleotide sequence ID" value="NZ_JAUDCG010000045.1"/>
</dbReference>
<evidence type="ECO:0000313" key="1">
    <source>
        <dbReference type="EMBL" id="MDM8157799.1"/>
    </source>
</evidence>
<dbReference type="Gene3D" id="1.10.10.10">
    <property type="entry name" value="Winged helix-like DNA-binding domain superfamily/Winged helix DNA-binding domain"/>
    <property type="match status" value="1"/>
</dbReference>